<evidence type="ECO:0000313" key="17">
    <source>
        <dbReference type="EMBL" id="KAK3096675.1"/>
    </source>
</evidence>
<evidence type="ECO:0000259" key="14">
    <source>
        <dbReference type="PROSITE" id="PS50011"/>
    </source>
</evidence>
<keyword evidence="9" id="KW-0067">ATP-binding</keyword>
<dbReference type="InterPro" id="IPR032675">
    <property type="entry name" value="LRR_dom_sf"/>
</dbReference>
<evidence type="ECO:0000256" key="11">
    <source>
        <dbReference type="ARBA" id="ARBA00048679"/>
    </source>
</evidence>
<keyword evidence="3" id="KW-0723">Serine/threonine-protein kinase</keyword>
<dbReference type="GO" id="GO:0004674">
    <property type="term" value="F:protein serine/threonine kinase activity"/>
    <property type="evidence" value="ECO:0007669"/>
    <property type="project" value="UniProtKB-KW"/>
</dbReference>
<dbReference type="InterPro" id="IPR056602">
    <property type="entry name" value="Beta-prop_LRRK2"/>
</dbReference>
<reference evidence="17" key="1">
    <citation type="submission" date="2019-08" db="EMBL/GenBank/DDBJ databases">
        <title>The improved chromosome-level genome for the pearl oyster Pinctada fucata martensii using PacBio sequencing and Hi-C.</title>
        <authorList>
            <person name="Zheng Z."/>
        </authorList>
    </citation>
    <scope>NUCLEOTIDE SEQUENCE</scope>
    <source>
        <strain evidence="17">ZZ-2019</strain>
        <tissue evidence="17">Adductor muscle</tissue>
    </source>
</reference>
<feature type="compositionally biased region" description="Basic and acidic residues" evidence="13">
    <location>
        <begin position="2071"/>
        <end position="2087"/>
    </location>
</feature>
<evidence type="ECO:0000256" key="3">
    <source>
        <dbReference type="ARBA" id="ARBA00022527"/>
    </source>
</evidence>
<dbReference type="Gene3D" id="3.30.70.1390">
    <property type="entry name" value="ROC domain from the Parkinson's disease-associated leucine-rich repeat kinase 2"/>
    <property type="match status" value="1"/>
</dbReference>
<feature type="repeat" description="ANK" evidence="12">
    <location>
        <begin position="156"/>
        <end position="188"/>
    </location>
</feature>
<keyword evidence="18" id="KW-1185">Reference proteome</keyword>
<dbReference type="InterPro" id="IPR027417">
    <property type="entry name" value="P-loop_NTPase"/>
</dbReference>
<dbReference type="InterPro" id="IPR011047">
    <property type="entry name" value="Quinoprotein_ADH-like_sf"/>
</dbReference>
<evidence type="ECO:0000259" key="15">
    <source>
        <dbReference type="PROSITE" id="PS50878"/>
    </source>
</evidence>
<dbReference type="GO" id="GO:0005525">
    <property type="term" value="F:GTP binding"/>
    <property type="evidence" value="ECO:0007669"/>
    <property type="project" value="UniProtKB-KW"/>
</dbReference>
<dbReference type="SUPFAM" id="SSF56112">
    <property type="entry name" value="Protein kinase-like (PK-like)"/>
    <property type="match status" value="1"/>
</dbReference>
<dbReference type="GO" id="GO:0005737">
    <property type="term" value="C:cytoplasm"/>
    <property type="evidence" value="ECO:0007669"/>
    <property type="project" value="UniProtKB-ARBA"/>
</dbReference>
<dbReference type="Pfam" id="PF16095">
    <property type="entry name" value="COR-A"/>
    <property type="match status" value="1"/>
</dbReference>
<dbReference type="Gene3D" id="3.80.10.10">
    <property type="entry name" value="Ribonuclease Inhibitor"/>
    <property type="match status" value="3"/>
</dbReference>
<dbReference type="SMART" id="SM00248">
    <property type="entry name" value="ANK"/>
    <property type="match status" value="5"/>
</dbReference>
<dbReference type="SMART" id="SM00220">
    <property type="entry name" value="S_TKc"/>
    <property type="match status" value="1"/>
</dbReference>
<dbReference type="EC" id="2.7.11.1" evidence="2"/>
<evidence type="ECO:0000256" key="5">
    <source>
        <dbReference type="ARBA" id="ARBA00022679"/>
    </source>
</evidence>
<evidence type="ECO:0000256" key="7">
    <source>
        <dbReference type="ARBA" id="ARBA00022741"/>
    </source>
</evidence>
<keyword evidence="12" id="KW-0040">ANK repeat</keyword>
<dbReference type="SUPFAM" id="SSF52540">
    <property type="entry name" value="P-loop containing nucleoside triphosphate hydrolases"/>
    <property type="match status" value="1"/>
</dbReference>
<feature type="region of interest" description="Disordered" evidence="13">
    <location>
        <begin position="1988"/>
        <end position="2154"/>
    </location>
</feature>
<evidence type="ECO:0000256" key="1">
    <source>
        <dbReference type="ARBA" id="ARBA00001946"/>
    </source>
</evidence>
<dbReference type="InterPro" id="IPR003591">
    <property type="entry name" value="Leu-rich_rpt_typical-subtyp"/>
</dbReference>
<dbReference type="SMART" id="SM00369">
    <property type="entry name" value="LRR_TYP"/>
    <property type="match status" value="6"/>
</dbReference>
<dbReference type="SUPFAM" id="SSF48403">
    <property type="entry name" value="Ankyrin repeat"/>
    <property type="match status" value="1"/>
</dbReference>
<dbReference type="PROSITE" id="PS51450">
    <property type="entry name" value="LRR"/>
    <property type="match status" value="1"/>
</dbReference>
<name>A0AA89C6E7_PINIB</name>
<dbReference type="SUPFAM" id="SSF52058">
    <property type="entry name" value="L domain-like"/>
    <property type="match status" value="1"/>
</dbReference>
<dbReference type="InterPro" id="IPR036770">
    <property type="entry name" value="Ankyrin_rpt-contain_sf"/>
</dbReference>
<dbReference type="EMBL" id="VSWD01000007">
    <property type="protein sequence ID" value="KAK3096675.1"/>
    <property type="molecule type" value="Genomic_DNA"/>
</dbReference>
<dbReference type="SUPFAM" id="SSF50998">
    <property type="entry name" value="Quinoprotein alcohol dehydrogenase-like"/>
    <property type="match status" value="1"/>
</dbReference>
<organism evidence="17 18">
    <name type="scientific">Pinctada imbricata</name>
    <name type="common">Atlantic pearl-oyster</name>
    <name type="synonym">Pinctada martensii</name>
    <dbReference type="NCBI Taxonomy" id="66713"/>
    <lineage>
        <taxon>Eukaryota</taxon>
        <taxon>Metazoa</taxon>
        <taxon>Spiralia</taxon>
        <taxon>Lophotrochozoa</taxon>
        <taxon>Mollusca</taxon>
        <taxon>Bivalvia</taxon>
        <taxon>Autobranchia</taxon>
        <taxon>Pteriomorphia</taxon>
        <taxon>Pterioida</taxon>
        <taxon>Pterioidea</taxon>
        <taxon>Pteriidae</taxon>
        <taxon>Pinctada</taxon>
    </lineage>
</organism>
<comment type="caution">
    <text evidence="17">The sequence shown here is derived from an EMBL/GenBank/DDBJ whole genome shotgun (WGS) entry which is preliminary data.</text>
</comment>
<feature type="compositionally biased region" description="Basic and acidic residues" evidence="13">
    <location>
        <begin position="2132"/>
        <end position="2145"/>
    </location>
</feature>
<evidence type="ECO:0000256" key="8">
    <source>
        <dbReference type="ARBA" id="ARBA00022777"/>
    </source>
</evidence>
<evidence type="ECO:0000259" key="16">
    <source>
        <dbReference type="PROSITE" id="PS51424"/>
    </source>
</evidence>
<dbReference type="PANTHER" id="PTHR48056">
    <property type="entry name" value="LRR RECEPTOR-LIKE SERINE/THREONINE-PROTEIN KINASE-RELATED"/>
    <property type="match status" value="1"/>
</dbReference>
<dbReference type="Gene3D" id="3.40.50.300">
    <property type="entry name" value="P-loop containing nucleotide triphosphate hydrolases"/>
    <property type="match status" value="1"/>
</dbReference>
<evidence type="ECO:0000256" key="9">
    <source>
        <dbReference type="ARBA" id="ARBA00022840"/>
    </source>
</evidence>
<comment type="catalytic activity">
    <reaction evidence="10">
        <text>L-threonyl-[protein] + ATP = O-phospho-L-threonyl-[protein] + ADP + H(+)</text>
        <dbReference type="Rhea" id="RHEA:46608"/>
        <dbReference type="Rhea" id="RHEA-COMP:11060"/>
        <dbReference type="Rhea" id="RHEA-COMP:11605"/>
        <dbReference type="ChEBI" id="CHEBI:15378"/>
        <dbReference type="ChEBI" id="CHEBI:30013"/>
        <dbReference type="ChEBI" id="CHEBI:30616"/>
        <dbReference type="ChEBI" id="CHEBI:61977"/>
        <dbReference type="ChEBI" id="CHEBI:456216"/>
        <dbReference type="EC" id="2.7.11.1"/>
    </reaction>
</comment>
<comment type="cofactor">
    <cofactor evidence="1">
        <name>Mg(2+)</name>
        <dbReference type="ChEBI" id="CHEBI:18420"/>
    </cofactor>
</comment>
<dbReference type="InterPro" id="IPR020859">
    <property type="entry name" value="ROC"/>
</dbReference>
<keyword evidence="5" id="KW-0808">Transferase</keyword>
<dbReference type="SMART" id="SM00364">
    <property type="entry name" value="LRR_BAC"/>
    <property type="match status" value="7"/>
</dbReference>
<dbReference type="Pfam" id="PF23748">
    <property type="entry name" value="Beta-prop_LRRK2"/>
    <property type="match status" value="1"/>
</dbReference>
<evidence type="ECO:0000256" key="12">
    <source>
        <dbReference type="PROSITE-ProRule" id="PRU00023"/>
    </source>
</evidence>
<dbReference type="GO" id="GO:0009966">
    <property type="term" value="P:regulation of signal transduction"/>
    <property type="evidence" value="ECO:0007669"/>
    <property type="project" value="UniProtKB-ARBA"/>
</dbReference>
<accession>A0AA89C6E7</accession>
<dbReference type="PANTHER" id="PTHR48056:SF81">
    <property type="entry name" value="RECEPTOR PROTEIN-TYROSINE KINASE CEPR1"/>
    <property type="match status" value="1"/>
</dbReference>
<dbReference type="Gene3D" id="1.25.40.20">
    <property type="entry name" value="Ankyrin repeat-containing domain"/>
    <property type="match status" value="1"/>
</dbReference>
<dbReference type="Proteomes" id="UP001186944">
    <property type="component" value="Unassembled WGS sequence"/>
</dbReference>
<dbReference type="InterPro" id="IPR032171">
    <property type="entry name" value="COR-A"/>
</dbReference>
<keyword evidence="7" id="KW-0547">Nucleotide-binding</keyword>
<dbReference type="Pfam" id="PF08477">
    <property type="entry name" value="Roc"/>
    <property type="match status" value="1"/>
</dbReference>
<evidence type="ECO:0000256" key="2">
    <source>
        <dbReference type="ARBA" id="ARBA00012513"/>
    </source>
</evidence>
<feature type="compositionally biased region" description="Polar residues" evidence="13">
    <location>
        <begin position="2088"/>
        <end position="2097"/>
    </location>
</feature>
<dbReference type="InterPro" id="IPR000719">
    <property type="entry name" value="Prot_kinase_dom"/>
</dbReference>
<comment type="catalytic activity">
    <reaction evidence="11">
        <text>L-seryl-[protein] + ATP = O-phospho-L-seryl-[protein] + ADP + H(+)</text>
        <dbReference type="Rhea" id="RHEA:17989"/>
        <dbReference type="Rhea" id="RHEA-COMP:9863"/>
        <dbReference type="Rhea" id="RHEA-COMP:11604"/>
        <dbReference type="ChEBI" id="CHEBI:15378"/>
        <dbReference type="ChEBI" id="CHEBI:29999"/>
        <dbReference type="ChEBI" id="CHEBI:30616"/>
        <dbReference type="ChEBI" id="CHEBI:83421"/>
        <dbReference type="ChEBI" id="CHEBI:456216"/>
        <dbReference type="EC" id="2.7.11.1"/>
    </reaction>
</comment>
<sequence>MGNTHSQLKAISCGVPQGSVLGPLLFLIYINDLPLHVKSSSLSLFADDATLHKSAPSVDFVKLPLSSDVDNVNKWCRENDNDDMDTEKLKDAILRDDEDDVVNIVTSAVTAGEFDLNETRYDGLSAIHVLCKDGTASPTILKFLLDHQADVNQQSSEGTPLQIVAKYGTAKYIHILLDYGAFLETADEPVYHERSPFYIASMYGQAEVVRQLFMYQPKLVKQEGVRSNLLYAACIGGNMEIIKQWYCPNMNINDPPYYCTEGFCIDKTALYAACSGGHIEVVKYLVHDLEAETNAMVCEKFPDIISEVLNMEQCFEMVAESDSCDLLEEEENWFKGDFSRRGLGGFHSSWIHTFIMSLVELDISYNQIKTLPQCVPWSLPNLRIFNAAHNQLSKLMIDDLQPVMCQKLEKVQLEHNKLCDLCDELFQLSELHELNISNNNLKYLVKTHQRQEDWKQMTNKKDRSEWNCCRLLKLSVSHNVLEMLPPDIRICRNLTSLDAAHNKLITLPSPWECKLAWLDVSHNLLVRFPPSVEQFWCGTLRVLRIHDNQLEELGESIFKLCVMTELDASNNSIMCLPSPEVWDCRHLYLLNLSNNKLGITFGIQSPTNRAKKFLYKRQHKTSVSVEPATHIAFPSFLAHCLQELYLSDNDLDGIPPTVCDLSSLALLDLSNNPGIKKLPKALGKLSLCNNLKLHGCNEKMLQELKFPVQSASFKERETFSKDVIQKLRNEYRCSKRYHRLKLVILGKKDKGKTTLSSKLGAKLQDEVYSVGVRRSEVVLPCPKRKGSGLRDLLNSSDSNPPLTLSIWDLAGDEAYAATHHCFFTQNSMYLVVWDIWSIVNEIEKLGKLLYSIEASTPNSKVILVATFLDKNTSSARKQEIERVQSELLVRFGSTSEQYAGMCSKLTRDCIIPVSCISGDGIQELKKTLYEEAMKLKDLRHRMPLLGRMVPQSYIAIQHQILIELEAREKLGWPPLLYQQEFTNFVASVEGSDIDVNEELPALVKFLMETGSILHYNDQLKGLNSMYFLDPTWLCDVLSKVLMDPEVTKNIRNGKISLDVVESLFMNDPRFPNELIDQCVQLLQRFEIALKVDAGKKLFIPSTLARNPGIELHQQHNPGKDVSRLYQLAFIPNGFWSRLLPRIMSQLELLSEDWIFRNSSTIRNVQRQIRNRTMYRAPSSGNSQGLKIESKNIVYWEDGMCLLPQDKEKGYFMLQTVSIPRDGYNTSGVLVTVHSNNDDYSIMGTIVDSIDDVLNDHFPGLMDYDSLTGQPRIQRFAVCPVCYHSLSTMSFLPTNLDHFTVEHCARLLLSTDSIVCKTGVRVSLQQLVPELLMEELPKKFLLVKEKLTVFTEVFLGRGVAGSVFKGKYGDQEMAIKFYHGAPDVISGRKLLSSGSKDSSYYTGEKAGKKSISVEKGIKQIAEEQKSSNSDTDEDESHLTDYKNIDNITKSFDMDEAKSIKAWRAFMEMRQEVAVTSKLRHPCVISFLGICVRPQLLMCLELAPLGSLRDVLDSQIEGREPFNKYRDQDKIFLPVFVKDLSYKIVWQMAKGLEYLHKHGILYRDLKSDNVLVTSLELDAFVNIKLSDLGISKINTSGSAVGLVGTPGYQAPEIIEGLAYDEKVDIFSFAMVIHEILSGERPYVEYKNLAQISRAMRFESKRPSLKDYNIDARFPALEDLMMKCWQNEASCRPKASEITSPDYLRSIQFVCQHKVFSTPDNVLHQRIDCVAPVTELETQTKQLWLWEGSGDGRCYHIIDMTTCRYQVYKEWLPGAKVTCMTKIGKEVWVGNESEQIEIFGQKSHGNPTKVKTISKLGSKPTNILYLEEDNKKQKKVYVSLSNGKLKIYKSSEKKERFVPPSSPRSSSRISDDWQFAKTLHLSRGSKAASTMAFIPVKGELWIGCGNEIVIVNDSTELVEQRIALSHAQRYLRSHRDFRVAEVVYDNGSVWVLVDDSSIILEYDAEMGILIHVIDCDAQNPLGMAISNYVSEPSGGPEKSLKDGLLSNSDSSSGESLNDDELDRWIDSGSDPEDTCGKKRQSTQVDSKSGKVLYSRDSEEPPPLPPKTGKSTSETLKRTSADYKKPPKKLNEVTSNRTSISEEGVHKNSGSAMNQDLRGPKLQALSSQCTPPLPPKIKESRNSPGERRSCSSSLPSQPPAVPLRTFLKAQTLPAGIVSSQNSAYLDSTTISSMICVGDSLWIGRKCGDIVVVNIKSNSSLNYEHGRVMACMKPKYSEEETFDTEYKTETLLLVGSLVISLANEDDSSTKIMAWEAYDTHDVYKVQNYWSMKPEKKRTSMDEDVETEILED</sequence>
<evidence type="ECO:0000313" key="18">
    <source>
        <dbReference type="Proteomes" id="UP001186944"/>
    </source>
</evidence>
<dbReference type="PROSITE" id="PS51424">
    <property type="entry name" value="ROC"/>
    <property type="match status" value="1"/>
</dbReference>
<evidence type="ECO:0000256" key="13">
    <source>
        <dbReference type="SAM" id="MobiDB-lite"/>
    </source>
</evidence>
<keyword evidence="4" id="KW-0433">Leucine-rich repeat</keyword>
<dbReference type="PROSITE" id="PS50011">
    <property type="entry name" value="PROTEIN_KINASE_DOM"/>
    <property type="match status" value="1"/>
</dbReference>
<dbReference type="InterPro" id="IPR000477">
    <property type="entry name" value="RT_dom"/>
</dbReference>
<feature type="repeat" description="ANK" evidence="12">
    <location>
        <begin position="122"/>
        <end position="156"/>
    </location>
</feature>
<feature type="domain" description="Protein kinase" evidence="14">
    <location>
        <begin position="1348"/>
        <end position="1701"/>
    </location>
</feature>
<dbReference type="InterPro" id="IPR008271">
    <property type="entry name" value="Ser/Thr_kinase_AS"/>
</dbReference>
<dbReference type="InterPro" id="IPR011009">
    <property type="entry name" value="Kinase-like_dom_sf"/>
</dbReference>
<dbReference type="GO" id="GO:0005524">
    <property type="term" value="F:ATP binding"/>
    <property type="evidence" value="ECO:0007669"/>
    <property type="project" value="UniProtKB-KW"/>
</dbReference>
<dbReference type="Pfam" id="PF12796">
    <property type="entry name" value="Ank_2"/>
    <property type="match status" value="1"/>
</dbReference>
<dbReference type="InterPro" id="IPR002110">
    <property type="entry name" value="Ankyrin_rpt"/>
</dbReference>
<dbReference type="Pfam" id="PF00078">
    <property type="entry name" value="RVT_1"/>
    <property type="match status" value="1"/>
</dbReference>
<evidence type="ECO:0000256" key="6">
    <source>
        <dbReference type="ARBA" id="ARBA00022737"/>
    </source>
</evidence>
<keyword evidence="6" id="KW-0677">Repeat</keyword>
<feature type="domain" description="Roc" evidence="16">
    <location>
        <begin position="733"/>
        <end position="935"/>
    </location>
</feature>
<feature type="domain" description="Reverse transcriptase" evidence="15">
    <location>
        <begin position="1"/>
        <end position="126"/>
    </location>
</feature>
<dbReference type="Gene3D" id="1.10.510.10">
    <property type="entry name" value="Transferase(Phosphotransferase) domain 1"/>
    <property type="match status" value="1"/>
</dbReference>
<dbReference type="PROSITE" id="PS50088">
    <property type="entry name" value="ANK_REPEAT"/>
    <property type="match status" value="2"/>
</dbReference>
<dbReference type="PROSITE" id="PS50878">
    <property type="entry name" value="RT_POL"/>
    <property type="match status" value="1"/>
</dbReference>
<evidence type="ECO:0000256" key="10">
    <source>
        <dbReference type="ARBA" id="ARBA00047899"/>
    </source>
</evidence>
<dbReference type="PROSITE" id="PS00108">
    <property type="entry name" value="PROTEIN_KINASE_ST"/>
    <property type="match status" value="1"/>
</dbReference>
<gene>
    <name evidence="17" type="ORF">FSP39_002282</name>
</gene>
<keyword evidence="8" id="KW-0418">Kinase</keyword>
<proteinExistence type="predicted"/>
<feature type="compositionally biased region" description="Low complexity" evidence="13">
    <location>
        <begin position="1999"/>
        <end position="2012"/>
    </location>
</feature>
<dbReference type="PROSITE" id="PS50297">
    <property type="entry name" value="ANK_REP_REGION"/>
    <property type="match status" value="1"/>
</dbReference>
<dbReference type="InterPro" id="IPR050647">
    <property type="entry name" value="Plant_LRR-RLKs"/>
</dbReference>
<dbReference type="Pfam" id="PF00560">
    <property type="entry name" value="LRR_1"/>
    <property type="match status" value="1"/>
</dbReference>
<evidence type="ECO:0000256" key="4">
    <source>
        <dbReference type="ARBA" id="ARBA00022614"/>
    </source>
</evidence>
<dbReference type="Pfam" id="PF00069">
    <property type="entry name" value="Pkinase"/>
    <property type="match status" value="1"/>
</dbReference>
<protein>
    <recommendedName>
        <fullName evidence="2">non-specific serine/threonine protein kinase</fullName>
        <ecNumber evidence="2">2.7.11.1</ecNumber>
    </recommendedName>
</protein>
<dbReference type="InterPro" id="IPR001611">
    <property type="entry name" value="Leu-rich_rpt"/>
</dbReference>